<dbReference type="EMBL" id="CYKH01001500">
    <property type="protein sequence ID" value="CUG87341.1"/>
    <property type="molecule type" value="Genomic_DNA"/>
</dbReference>
<gene>
    <name evidence="2" type="ORF">BSAL_09650</name>
</gene>
<accession>A0A0S4JBL9</accession>
<evidence type="ECO:0000256" key="1">
    <source>
        <dbReference type="SAM" id="Phobius"/>
    </source>
</evidence>
<evidence type="ECO:0000313" key="2">
    <source>
        <dbReference type="EMBL" id="CUG87341.1"/>
    </source>
</evidence>
<dbReference type="OMA" id="NQDQVWY"/>
<name>A0A0S4JBL9_BODSA</name>
<dbReference type="VEuPathDB" id="TriTrypDB:BSAL_09650"/>
<sequence>MLRNAPSVTNVVLNQQQISASPALLVAKRSWAFFQFANFHGWSLPYGAKQSKVTKEDLQSFRYFNTRSRKQWDYNRIDENITSNSEFKDRTGRETFDTGMREDNSQVNSGGHHTPSHYRLHDHFDEYTKPGIDKKYAAAVAVKEQWDAEEFYYPGESWQRNRPGFRSVPKELLNRDTWYNWADMWTKLDEVQSTNRTRSWNPQWPPQGYKVPRLACKKEFIHGVEEPGLVSEVERYYWYRMWSEANIRMGPRDLFLIAITFMIFYYWARQAMSVSVMRSMASNLYYPGRHFLRPGGSPQDWEKDCFWWQRPLEEFPNQGEIYHMNGMRFGYMRYLEKRDERERMEAQL</sequence>
<keyword evidence="3" id="KW-1185">Reference proteome</keyword>
<dbReference type="Proteomes" id="UP000051952">
    <property type="component" value="Unassembled WGS sequence"/>
</dbReference>
<evidence type="ECO:0000313" key="3">
    <source>
        <dbReference type="Proteomes" id="UP000051952"/>
    </source>
</evidence>
<organism evidence="2 3">
    <name type="scientific">Bodo saltans</name>
    <name type="common">Flagellated protozoan</name>
    <dbReference type="NCBI Taxonomy" id="75058"/>
    <lineage>
        <taxon>Eukaryota</taxon>
        <taxon>Discoba</taxon>
        <taxon>Euglenozoa</taxon>
        <taxon>Kinetoplastea</taxon>
        <taxon>Metakinetoplastina</taxon>
        <taxon>Eubodonida</taxon>
        <taxon>Bodonidae</taxon>
        <taxon>Bodo</taxon>
    </lineage>
</organism>
<feature type="transmembrane region" description="Helical" evidence="1">
    <location>
        <begin position="249"/>
        <end position="268"/>
    </location>
</feature>
<protein>
    <submittedName>
        <fullName evidence="2">Transmembrane protein, putative</fullName>
    </submittedName>
</protein>
<dbReference type="OrthoDB" id="274949at2759"/>
<dbReference type="AlphaFoldDB" id="A0A0S4JBL9"/>
<proteinExistence type="predicted"/>
<keyword evidence="1" id="KW-0472">Membrane</keyword>
<keyword evidence="1" id="KW-1133">Transmembrane helix</keyword>
<keyword evidence="1 2" id="KW-0812">Transmembrane</keyword>
<reference evidence="3" key="1">
    <citation type="submission" date="2015-09" db="EMBL/GenBank/DDBJ databases">
        <authorList>
            <consortium name="Pathogen Informatics"/>
        </authorList>
    </citation>
    <scope>NUCLEOTIDE SEQUENCE [LARGE SCALE GENOMIC DNA]</scope>
    <source>
        <strain evidence="3">Lake Konstanz</strain>
    </source>
</reference>